<comment type="caution">
    <text evidence="1">The sequence shown here is derived from an EMBL/GenBank/DDBJ whole genome shotgun (WGS) entry which is preliminary data.</text>
</comment>
<accession>A0A2H0KFJ9</accession>
<organism evidence="1 2">
    <name type="scientific">Candidatus Taylorbacteria bacterium CG11_big_fil_rev_8_21_14_0_20_46_11</name>
    <dbReference type="NCBI Taxonomy" id="1975025"/>
    <lineage>
        <taxon>Bacteria</taxon>
        <taxon>Candidatus Tayloriibacteriota</taxon>
    </lineage>
</organism>
<proteinExistence type="predicted"/>
<dbReference type="SUPFAM" id="SSF143011">
    <property type="entry name" value="RelE-like"/>
    <property type="match status" value="1"/>
</dbReference>
<reference evidence="1 2" key="1">
    <citation type="submission" date="2017-09" db="EMBL/GenBank/DDBJ databases">
        <title>Depth-based differentiation of microbial function through sediment-hosted aquifers and enrichment of novel symbionts in the deep terrestrial subsurface.</title>
        <authorList>
            <person name="Probst A.J."/>
            <person name="Ladd B."/>
            <person name="Jarett J.K."/>
            <person name="Geller-Mcgrath D.E."/>
            <person name="Sieber C.M."/>
            <person name="Emerson J.B."/>
            <person name="Anantharaman K."/>
            <person name="Thomas B.C."/>
            <person name="Malmstrom R."/>
            <person name="Stieglmeier M."/>
            <person name="Klingl A."/>
            <person name="Woyke T."/>
            <person name="Ryan C.M."/>
            <person name="Banfield J.F."/>
        </authorList>
    </citation>
    <scope>NUCLEOTIDE SEQUENCE [LARGE SCALE GENOMIC DNA]</scope>
    <source>
        <strain evidence="1">CG11_big_fil_rev_8_21_14_0_20_46_11</strain>
    </source>
</reference>
<protein>
    <recommendedName>
        <fullName evidence="3">Type II toxin-antitoxin system mRNA interferase toxin, RelE/StbE family</fullName>
    </recommendedName>
</protein>
<dbReference type="AlphaFoldDB" id="A0A2H0KFJ9"/>
<name>A0A2H0KFJ9_9BACT</name>
<sequence>MEIRYRPRFVREYKKLPRPLQQLAEKRVALFRENPYDSRLKTHKLHGDLEGFLAFWIDYHNRIMFAFMDEKTVEFYSIGDHDIYN</sequence>
<evidence type="ECO:0000313" key="2">
    <source>
        <dbReference type="Proteomes" id="UP000229342"/>
    </source>
</evidence>
<dbReference type="InterPro" id="IPR035093">
    <property type="entry name" value="RelE/ParE_toxin_dom_sf"/>
</dbReference>
<dbReference type="Gene3D" id="3.30.2310.20">
    <property type="entry name" value="RelE-like"/>
    <property type="match status" value="1"/>
</dbReference>
<dbReference type="Proteomes" id="UP000229342">
    <property type="component" value="Unassembled WGS sequence"/>
</dbReference>
<evidence type="ECO:0008006" key="3">
    <source>
        <dbReference type="Google" id="ProtNLM"/>
    </source>
</evidence>
<gene>
    <name evidence="1" type="ORF">COV91_00155</name>
</gene>
<dbReference type="EMBL" id="PCVG01000005">
    <property type="protein sequence ID" value="PIQ69174.1"/>
    <property type="molecule type" value="Genomic_DNA"/>
</dbReference>
<evidence type="ECO:0000313" key="1">
    <source>
        <dbReference type="EMBL" id="PIQ69174.1"/>
    </source>
</evidence>